<dbReference type="RefSeq" id="WP_368392908.1">
    <property type="nucleotide sequence ID" value="NZ_JBFRYC010000015.1"/>
</dbReference>
<keyword evidence="2" id="KW-0378">Hydrolase</keyword>
<accession>A0ABV3TQT2</accession>
<dbReference type="InterPro" id="IPR009045">
    <property type="entry name" value="Zn_M74/Hedgehog-like"/>
</dbReference>
<sequence>MLAYDDISLSPDGRAISLNGQDWLDLGTIRDIPPENTLRDPTILEQFKYRYPLEFDLTQRAVPFVDPGRLRNAAFFEALYFQTEQAARESLVYVTEPAMTQASFRVTRKRNVACQLAAALAALAASDQDYNALFADAGGSFNWRAIAGTTRLSTHSFGIAFDVNAEMGKYWLWTGAKEDAVGHYDNVIPESLVTTMERFGFIWGGKWHHFDGMHFEFRPELILYSRMVPD</sequence>
<dbReference type="Gene3D" id="3.30.1380.10">
    <property type="match status" value="1"/>
</dbReference>
<name>A0ABV3TQT2_9RHOB</name>
<keyword evidence="3" id="KW-1185">Reference proteome</keyword>
<dbReference type="SUPFAM" id="SSF55166">
    <property type="entry name" value="Hedgehog/DD-peptidase"/>
    <property type="match status" value="1"/>
</dbReference>
<dbReference type="GO" id="GO:0016787">
    <property type="term" value="F:hydrolase activity"/>
    <property type="evidence" value="ECO:0007669"/>
    <property type="project" value="UniProtKB-KW"/>
</dbReference>
<dbReference type="EMBL" id="JBFRYC010000015">
    <property type="protein sequence ID" value="MEX1663358.1"/>
    <property type="molecule type" value="Genomic_DNA"/>
</dbReference>
<dbReference type="EC" id="3.4.-.-" evidence="2"/>
<reference evidence="2 3" key="1">
    <citation type="journal article" date="2011" name="Int. J. Syst. Evol. Microbiol.">
        <title>Zhongshania antarctica gen. nov., sp. nov. and Zhongshania guokunii sp. nov., gammaproteobacteria respectively isolated from coastal attached (fast) ice and surface seawater of the Antarctic.</title>
        <authorList>
            <person name="Li H.J."/>
            <person name="Zhang X.Y."/>
            <person name="Chen C.X."/>
            <person name="Zhang Y.J."/>
            <person name="Gao Z.M."/>
            <person name="Yu Y."/>
            <person name="Chen X.L."/>
            <person name="Chen B."/>
            <person name="Zhang Y.Z."/>
        </authorList>
    </citation>
    <scope>NUCLEOTIDE SEQUENCE [LARGE SCALE GENOMIC DNA]</scope>
    <source>
        <strain evidence="2 3">15-R06ZXC-3</strain>
    </source>
</reference>
<dbReference type="Proteomes" id="UP001557465">
    <property type="component" value="Unassembled WGS sequence"/>
</dbReference>
<protein>
    <submittedName>
        <fullName evidence="2">M15 family metallopeptidase</fullName>
        <ecNumber evidence="2">3.4.-.-</ecNumber>
    </submittedName>
</protein>
<evidence type="ECO:0000313" key="3">
    <source>
        <dbReference type="Proteomes" id="UP001557465"/>
    </source>
</evidence>
<dbReference type="InterPro" id="IPR039561">
    <property type="entry name" value="Peptidase_M15C"/>
</dbReference>
<evidence type="ECO:0000259" key="1">
    <source>
        <dbReference type="Pfam" id="PF13539"/>
    </source>
</evidence>
<evidence type="ECO:0000313" key="2">
    <source>
        <dbReference type="EMBL" id="MEX1663358.1"/>
    </source>
</evidence>
<proteinExistence type="predicted"/>
<dbReference type="Pfam" id="PF13539">
    <property type="entry name" value="Peptidase_M15_4"/>
    <property type="match status" value="1"/>
</dbReference>
<organism evidence="2 3">
    <name type="scientific">Thioclava arctica</name>
    <dbReference type="NCBI Taxonomy" id="3238301"/>
    <lineage>
        <taxon>Bacteria</taxon>
        <taxon>Pseudomonadati</taxon>
        <taxon>Pseudomonadota</taxon>
        <taxon>Alphaproteobacteria</taxon>
        <taxon>Rhodobacterales</taxon>
        <taxon>Paracoccaceae</taxon>
        <taxon>Thioclava</taxon>
    </lineage>
</organism>
<feature type="domain" description="Peptidase M15C" evidence="1">
    <location>
        <begin position="148"/>
        <end position="216"/>
    </location>
</feature>
<comment type="caution">
    <text evidence="2">The sequence shown here is derived from an EMBL/GenBank/DDBJ whole genome shotgun (WGS) entry which is preliminary data.</text>
</comment>
<gene>
    <name evidence="2" type="ORF">AB4874_17250</name>
</gene>